<evidence type="ECO:0000313" key="2">
    <source>
        <dbReference type="EMBL" id="GAV53384.1"/>
    </source>
</evidence>
<protein>
    <recommendedName>
        <fullName evidence="1">Survival protein SurE-like phosphatase/nucleotidase domain-containing protein</fullName>
    </recommendedName>
</protein>
<reference evidence="2 3" key="1">
    <citation type="submission" date="2016-08" db="EMBL/GenBank/DDBJ databases">
        <title>Draft genome sequence of allopolyploid Zygosaccharomyces rouxii.</title>
        <authorList>
            <person name="Watanabe J."/>
            <person name="Uehara K."/>
            <person name="Mogi Y."/>
            <person name="Tsukioka Y."/>
        </authorList>
    </citation>
    <scope>NUCLEOTIDE SEQUENCE [LARGE SCALE GENOMIC DNA]</scope>
    <source>
        <strain evidence="2 3">NBRC 110957</strain>
    </source>
</reference>
<dbReference type="InterPro" id="IPR027746">
    <property type="entry name" value="TTL"/>
</dbReference>
<organism evidence="2 3">
    <name type="scientific">Zygosaccharomyces rouxii</name>
    <dbReference type="NCBI Taxonomy" id="4956"/>
    <lineage>
        <taxon>Eukaryota</taxon>
        <taxon>Fungi</taxon>
        <taxon>Dikarya</taxon>
        <taxon>Ascomycota</taxon>
        <taxon>Saccharomycotina</taxon>
        <taxon>Saccharomycetes</taxon>
        <taxon>Saccharomycetales</taxon>
        <taxon>Saccharomycetaceae</taxon>
        <taxon>Zygosaccharomyces</taxon>
    </lineage>
</organism>
<evidence type="ECO:0000313" key="3">
    <source>
        <dbReference type="Proteomes" id="UP000187013"/>
    </source>
</evidence>
<proteinExistence type="predicted"/>
<comment type="caution">
    <text evidence="2">The sequence shown here is derived from an EMBL/GenBank/DDBJ whole genome shotgun (WGS) entry which is preliminary data.</text>
</comment>
<dbReference type="EMBL" id="BDGX01000035">
    <property type="protein sequence ID" value="GAV53384.1"/>
    <property type="molecule type" value="Genomic_DNA"/>
</dbReference>
<dbReference type="GO" id="GO:0016787">
    <property type="term" value="F:hydrolase activity"/>
    <property type="evidence" value="ECO:0007669"/>
    <property type="project" value="InterPro"/>
</dbReference>
<sequence length="719" mass="81990">MRVLLTNDDGPLNDEFSPYVRQFVQHIRKNYPDWELTICIPHTQRSWIGKAHFAGKSLTAQFLYSKPDADDNSYLGPFIRPQLDSSDSKLPRGTTNSEVSKDDIEWILIDGTPASCVNIGLYHLNSKPFDLVISGPNVGRNTSSAYISSSGTVGAAMESVITGNTKAVAVSFAYFNGEKHVDSSLVDLASQKSMEIINHLYHNWNEETDLYSINIPLSASLRPNTRILWTSIWENRWDAIFEGPDVAQLANGSEIEDGVEGRLITFKWQPFVKKHTASQYLAKTTDKDVIEAKMISVTPLRATFKEVEGLVGELSLNVKSNSNFFLITVNKQDYLYEPLVRAVRKYLPELEVVSELPKGSKSVFHYGEYEQLDIDKLATEPTNYFANSYIYRKGLIRKHFLSHTIHSYVVKNPTSILSKATLETFPLELDYAEFLDDALDENWELRQELEKNDRWWIVKPSMSDKGQGIRVFRTIEDLQAVFDSFDEDDTDDEGEYFDDNKIVISQLRHFIVQEYLHNPLLLPSMGNKKFHIRCYISCRGALEVYVYDRMLALFAPTSFTPLKSGNFSPTDILDLECHLTNTCLQTKNEQRKDVSVTGFDTIPDLSQEDKSKIKDQIHQIAHDIFLGALKVNAVNFQPLPNAFETYGVDFLVDSDLNVKLLEINAYPDFKQTGEELKELIDELFDHTVRHLIVPFFDEGKSTTSSENFVKVLEYTANNW</sequence>
<dbReference type="AlphaFoldDB" id="A0A1Q3AC80"/>
<dbReference type="PROSITE" id="PS51221">
    <property type="entry name" value="TTL"/>
    <property type="match status" value="1"/>
</dbReference>
<name>A0A1Q3AC80_ZYGRO</name>
<dbReference type="InterPro" id="IPR036523">
    <property type="entry name" value="SurE-like_sf"/>
</dbReference>
<evidence type="ECO:0000259" key="1">
    <source>
        <dbReference type="Pfam" id="PF01975"/>
    </source>
</evidence>
<dbReference type="Gene3D" id="3.40.1210.10">
    <property type="entry name" value="Survival protein SurE-like phosphatase/nucleotidase"/>
    <property type="match status" value="1"/>
</dbReference>
<dbReference type="PANTHER" id="PTHR47551">
    <property type="entry name" value="TUBULIN--TYROSINE LIGASE PBY1-RELATED"/>
    <property type="match status" value="1"/>
</dbReference>
<dbReference type="Gene3D" id="3.30.470.20">
    <property type="entry name" value="ATP-grasp fold, B domain"/>
    <property type="match status" value="1"/>
</dbReference>
<dbReference type="GO" id="GO:0000932">
    <property type="term" value="C:P-body"/>
    <property type="evidence" value="ECO:0007669"/>
    <property type="project" value="TreeGrafter"/>
</dbReference>
<dbReference type="NCBIfam" id="TIGR00087">
    <property type="entry name" value="surE"/>
    <property type="match status" value="1"/>
</dbReference>
<dbReference type="Pfam" id="PF03133">
    <property type="entry name" value="TTL"/>
    <property type="match status" value="1"/>
</dbReference>
<dbReference type="PANTHER" id="PTHR47551:SF1">
    <property type="entry name" value="TUBULIN--TYROSINE LIGASE PBY1-RELATED"/>
    <property type="match status" value="1"/>
</dbReference>
<dbReference type="InterPro" id="IPR004344">
    <property type="entry name" value="TTL/TTLL_fam"/>
</dbReference>
<dbReference type="SUPFAM" id="SSF56059">
    <property type="entry name" value="Glutathione synthetase ATP-binding domain-like"/>
    <property type="match status" value="1"/>
</dbReference>
<dbReference type="InterPro" id="IPR002828">
    <property type="entry name" value="SurE-like_Pase/nucleotidase"/>
</dbReference>
<dbReference type="SUPFAM" id="SSF64167">
    <property type="entry name" value="SurE-like"/>
    <property type="match status" value="1"/>
</dbReference>
<dbReference type="Proteomes" id="UP000187013">
    <property type="component" value="Unassembled WGS sequence"/>
</dbReference>
<feature type="domain" description="Survival protein SurE-like phosphatase/nucleotidase" evidence="1">
    <location>
        <begin position="3"/>
        <end position="238"/>
    </location>
</feature>
<accession>A0A1Q3AC80</accession>
<dbReference type="OrthoDB" id="202825at2759"/>
<dbReference type="Pfam" id="PF01975">
    <property type="entry name" value="SurE"/>
    <property type="match status" value="1"/>
</dbReference>
<gene>
    <name evidence="2" type="ORF">ZYGR_0AI06680</name>
</gene>